<keyword evidence="1" id="KW-0472">Membrane</keyword>
<feature type="transmembrane region" description="Helical" evidence="1">
    <location>
        <begin position="148"/>
        <end position="170"/>
    </location>
</feature>
<name>H7EM07_9SPIR</name>
<keyword evidence="1" id="KW-0812">Transmembrane</keyword>
<evidence type="ECO:0000256" key="1">
    <source>
        <dbReference type="SAM" id="Phobius"/>
    </source>
</evidence>
<comment type="caution">
    <text evidence="2">The sequence shown here is derived from an EMBL/GenBank/DDBJ whole genome shotgun (WGS) entry which is preliminary data.</text>
</comment>
<evidence type="ECO:0000313" key="2">
    <source>
        <dbReference type="EMBL" id="EIC01415.1"/>
    </source>
</evidence>
<accession>H7EM07</accession>
<organism evidence="2 3">
    <name type="scientific">Treponema saccharophilum DSM 2985</name>
    <dbReference type="NCBI Taxonomy" id="907348"/>
    <lineage>
        <taxon>Bacteria</taxon>
        <taxon>Pseudomonadati</taxon>
        <taxon>Spirochaetota</taxon>
        <taxon>Spirochaetia</taxon>
        <taxon>Spirochaetales</taxon>
        <taxon>Treponemataceae</taxon>
        <taxon>Treponema</taxon>
    </lineage>
</organism>
<feature type="transmembrane region" description="Helical" evidence="1">
    <location>
        <begin position="7"/>
        <end position="29"/>
    </location>
</feature>
<feature type="transmembrane region" description="Helical" evidence="1">
    <location>
        <begin position="78"/>
        <end position="97"/>
    </location>
</feature>
<keyword evidence="1" id="KW-1133">Transmembrane helix</keyword>
<sequence>MKKIFLTLYFVFDFLMSLFPIAFFLYRAWDNRNTFLAAGNWSIMYFLALYLLLTSVVGIVLSKKKNLDDENLTVSKNWLLPIYIVNVIGAFFLMFPFCTAFDCLSQKQFDFFAVGFSILVCEILLLRGQVKWQRAVLCKKSLPRVLKYFVCLSNPLRVGATMLFLFALILPI</sequence>
<protein>
    <submittedName>
        <fullName evidence="2">Uncharacterized protein</fullName>
    </submittedName>
</protein>
<dbReference type="AlphaFoldDB" id="H7EM07"/>
<dbReference type="RefSeq" id="WP_002705159.1">
    <property type="nucleotide sequence ID" value="NZ_AGRW01000050.1"/>
</dbReference>
<feature type="transmembrane region" description="Helical" evidence="1">
    <location>
        <begin position="109"/>
        <end position="127"/>
    </location>
</feature>
<dbReference type="EMBL" id="AGRW01000050">
    <property type="protein sequence ID" value="EIC01415.1"/>
    <property type="molecule type" value="Genomic_DNA"/>
</dbReference>
<dbReference type="Proteomes" id="UP000003571">
    <property type="component" value="Unassembled WGS sequence"/>
</dbReference>
<reference evidence="2 3" key="1">
    <citation type="submission" date="2011-09" db="EMBL/GenBank/DDBJ databases">
        <title>The draft genome of Treponema saccharophilum DSM 2985.</title>
        <authorList>
            <consortium name="US DOE Joint Genome Institute (JGI-PGF)"/>
            <person name="Lucas S."/>
            <person name="Copeland A."/>
            <person name="Lapidus A."/>
            <person name="Glavina del Rio T."/>
            <person name="Dalin E."/>
            <person name="Tice H."/>
            <person name="Bruce D."/>
            <person name="Goodwin L."/>
            <person name="Pitluck S."/>
            <person name="Peters L."/>
            <person name="Kyrpides N."/>
            <person name="Mavromatis K."/>
            <person name="Ivanova N."/>
            <person name="Markowitz V."/>
            <person name="Cheng J.-F."/>
            <person name="Hugenholtz P."/>
            <person name="Woyke T."/>
            <person name="Wu D."/>
            <person name="Gronow S."/>
            <person name="Wellnitz S."/>
            <person name="Brambilla E."/>
            <person name="Klenk H.-P."/>
            <person name="Eisen J.A."/>
        </authorList>
    </citation>
    <scope>NUCLEOTIDE SEQUENCE [LARGE SCALE GENOMIC DNA]</scope>
    <source>
        <strain evidence="2 3">DSM 2985</strain>
    </source>
</reference>
<proteinExistence type="predicted"/>
<evidence type="ECO:0000313" key="3">
    <source>
        <dbReference type="Proteomes" id="UP000003571"/>
    </source>
</evidence>
<dbReference type="eggNOG" id="ENOG5030V5D">
    <property type="taxonomic scope" value="Bacteria"/>
</dbReference>
<dbReference type="OrthoDB" id="9914192at2"/>
<feature type="transmembrane region" description="Helical" evidence="1">
    <location>
        <begin position="41"/>
        <end position="62"/>
    </location>
</feature>
<dbReference type="PATRIC" id="fig|907348.3.peg.1954"/>
<dbReference type="STRING" id="907348.TresaDRAFT_1307"/>
<keyword evidence="3" id="KW-1185">Reference proteome</keyword>
<gene>
    <name evidence="2" type="ORF">TresaDRAFT_1307</name>
</gene>